<keyword evidence="2" id="KW-0472">Membrane</keyword>
<proteinExistence type="predicted"/>
<protein>
    <submittedName>
        <fullName evidence="3">Uncharacterized protein</fullName>
    </submittedName>
</protein>
<dbReference type="RefSeq" id="WP_003089160.1">
    <property type="nucleotide sequence ID" value="NZ_AJTZ01000005.1"/>
</dbReference>
<keyword evidence="2" id="KW-0812">Transmembrane</keyword>
<dbReference type="EMBL" id="AJTZ01000005">
    <property type="protein sequence ID" value="EJN94318.1"/>
    <property type="molecule type" value="Genomic_DNA"/>
</dbReference>
<keyword evidence="2" id="KW-1133">Transmembrane helix</keyword>
<evidence type="ECO:0000256" key="1">
    <source>
        <dbReference type="SAM" id="MobiDB-lite"/>
    </source>
</evidence>
<evidence type="ECO:0000313" key="3">
    <source>
        <dbReference type="EMBL" id="EJN94318.1"/>
    </source>
</evidence>
<organism evidence="3 4">
    <name type="scientific">Streptococcus ratti FA-1 = DSM 20564</name>
    <dbReference type="NCBI Taxonomy" id="699248"/>
    <lineage>
        <taxon>Bacteria</taxon>
        <taxon>Bacillati</taxon>
        <taxon>Bacillota</taxon>
        <taxon>Bacilli</taxon>
        <taxon>Lactobacillales</taxon>
        <taxon>Streptococcaceae</taxon>
        <taxon>Streptococcus</taxon>
    </lineage>
</organism>
<name>A0ABP2QZM8_STRRT</name>
<dbReference type="Proteomes" id="UP000007815">
    <property type="component" value="Unassembled WGS sequence"/>
</dbReference>
<evidence type="ECO:0000313" key="4">
    <source>
        <dbReference type="Proteomes" id="UP000007815"/>
    </source>
</evidence>
<keyword evidence="4" id="KW-1185">Reference proteome</keyword>
<sequence>MKESEWIHLFKEKNGREPSKEEVETAIKNGLIFADNTNNGVSGYSNFTAFLNNQTSKKRKIKFIIGIVSIIIILVAILGTFFTVNYIGNKSVSREKVLKLESKSKPKPKPKITTKSFFAPGKYIEGEDIQAGSYYFVMTDIQYSSNDSKKNAYLTLEILDAVGDSTGTFEMVYTIGKVYKVTIPKGATIILDDGYSPESWNVTFYTPNDYEKDKDSINKSHSSSSESKSSTSQSSSSTNSSTSSSSESSSPSTNSSNSSTKPILISASELTAKYDAGELKDGEVYQFTTSPIWTDIWGMNADNTKYLIYVNSGDPENEDLMLYCTKSLADSIKTASSISVTIKVSNVAETGGDLTVVTATPN</sequence>
<evidence type="ECO:0000256" key="2">
    <source>
        <dbReference type="SAM" id="Phobius"/>
    </source>
</evidence>
<accession>A0ABP2QZM8</accession>
<feature type="transmembrane region" description="Helical" evidence="2">
    <location>
        <begin position="63"/>
        <end position="87"/>
    </location>
</feature>
<reference evidence="3 4" key="1">
    <citation type="submission" date="2009-12" db="EMBL/GenBank/DDBJ databases">
        <authorList>
            <person name="Lefebure T."/>
            <person name="Cornejo O.E."/>
            <person name="Pavinski Bitar P.D."/>
            <person name="Lang P."/>
            <person name="Stanhope M.J."/>
        </authorList>
    </citation>
    <scope>NUCLEOTIDE SEQUENCE [LARGE SCALE GENOMIC DNA]</scope>
    <source>
        <strain evidence="3 4">FA-1</strain>
    </source>
</reference>
<gene>
    <name evidence="3" type="ORF">SRA_07271</name>
</gene>
<feature type="region of interest" description="Disordered" evidence="1">
    <location>
        <begin position="214"/>
        <end position="260"/>
    </location>
</feature>
<feature type="compositionally biased region" description="Low complexity" evidence="1">
    <location>
        <begin position="219"/>
        <end position="260"/>
    </location>
</feature>
<comment type="caution">
    <text evidence="3">The sequence shown here is derived from an EMBL/GenBank/DDBJ whole genome shotgun (WGS) entry which is preliminary data.</text>
</comment>